<dbReference type="UniPathway" id="UPA00560"/>
<dbReference type="InterPro" id="IPR009246">
    <property type="entry name" value="EutC"/>
</dbReference>
<comment type="pathway">
    <text evidence="5">Amine and polyamine degradation; ethanolamine degradation.</text>
</comment>
<dbReference type="GO" id="GO:0006520">
    <property type="term" value="P:amino acid metabolic process"/>
    <property type="evidence" value="ECO:0007669"/>
    <property type="project" value="InterPro"/>
</dbReference>
<comment type="cofactor">
    <cofactor evidence="5">
        <name>adenosylcob(III)alamin</name>
        <dbReference type="ChEBI" id="CHEBI:18408"/>
    </cofactor>
    <text evidence="5">Binds between the large and small subunits.</text>
</comment>
<dbReference type="GO" id="GO:0046336">
    <property type="term" value="P:ethanolamine catabolic process"/>
    <property type="evidence" value="ECO:0007669"/>
    <property type="project" value="UniProtKB-UniRule"/>
</dbReference>
<evidence type="ECO:0000256" key="2">
    <source>
        <dbReference type="ARBA" id="ARBA00023239"/>
    </source>
</evidence>
<name>A0A419VYH3_9BACT</name>
<feature type="binding site" evidence="5">
    <location>
        <position position="161"/>
    </location>
    <ligand>
        <name>adenosylcob(III)alamin</name>
        <dbReference type="ChEBI" id="CHEBI:18408"/>
    </ligand>
</feature>
<keyword evidence="3 5" id="KW-0170">Cobalt</keyword>
<keyword evidence="2 5" id="KW-0456">Lyase</keyword>
<accession>A0A419VYH3</accession>
<proteinExistence type="inferred from homology"/>
<dbReference type="Gene3D" id="3.40.50.11240">
    <property type="entry name" value="Ethanolamine ammonia-lyase light chain (EutC)"/>
    <property type="match status" value="1"/>
</dbReference>
<comment type="function">
    <text evidence="5">Catalyzes the deamination of various vicinal amino-alcohols to oxo compounds. Allows this organism to utilize ethanolamine as the sole source of nitrogen and carbon in the presence of external vitamin B12.</text>
</comment>
<keyword evidence="1 5" id="KW-0846">Cobalamin</keyword>
<comment type="subunit">
    <text evidence="5">The basic unit is a heterodimer which dimerizes to form tetramers. The heterotetramers trimerize; 6 large subunits form a core ring with 6 small subunits projecting outwards.</text>
</comment>
<dbReference type="NCBIfam" id="NF003971">
    <property type="entry name" value="PRK05465.1"/>
    <property type="match status" value="1"/>
</dbReference>
<dbReference type="PANTHER" id="PTHR39330:SF1">
    <property type="entry name" value="ETHANOLAMINE AMMONIA-LYASE SMALL SUBUNIT"/>
    <property type="match status" value="1"/>
</dbReference>
<dbReference type="Gene3D" id="1.10.30.40">
    <property type="entry name" value="Ethanolamine ammonia-lyase light chain (EutC), N-terminal domain"/>
    <property type="match status" value="1"/>
</dbReference>
<dbReference type="RefSeq" id="WP_120274440.1">
    <property type="nucleotide sequence ID" value="NZ_RAPN01000002.1"/>
</dbReference>
<reference evidence="6 7" key="1">
    <citation type="submission" date="2018-09" db="EMBL/GenBank/DDBJ databases">
        <title>Genomic Encyclopedia of Archaeal and Bacterial Type Strains, Phase II (KMG-II): from individual species to whole genera.</title>
        <authorList>
            <person name="Goeker M."/>
        </authorList>
    </citation>
    <scope>NUCLEOTIDE SEQUENCE [LARGE SCALE GENOMIC DNA]</scope>
    <source>
        <strain evidence="6 7">DSM 27148</strain>
    </source>
</reference>
<evidence type="ECO:0000256" key="1">
    <source>
        <dbReference type="ARBA" id="ARBA00022628"/>
    </source>
</evidence>
<dbReference type="GO" id="GO:0009350">
    <property type="term" value="C:ethanolamine ammonia-lyase complex"/>
    <property type="evidence" value="ECO:0007669"/>
    <property type="project" value="UniProtKB-UniRule"/>
</dbReference>
<evidence type="ECO:0000313" key="7">
    <source>
        <dbReference type="Proteomes" id="UP000283387"/>
    </source>
</evidence>
<dbReference type="Pfam" id="PF05985">
    <property type="entry name" value="EutC"/>
    <property type="match status" value="1"/>
</dbReference>
<dbReference type="HAMAP" id="MF_00601">
    <property type="entry name" value="EutC"/>
    <property type="match status" value="1"/>
</dbReference>
<dbReference type="AlphaFoldDB" id="A0A419VYH3"/>
<feature type="binding site" evidence="5">
    <location>
        <position position="211"/>
    </location>
    <ligand>
        <name>adenosylcob(III)alamin</name>
        <dbReference type="ChEBI" id="CHEBI:18408"/>
    </ligand>
</feature>
<evidence type="ECO:0000313" key="6">
    <source>
        <dbReference type="EMBL" id="RKD88268.1"/>
    </source>
</evidence>
<dbReference type="PANTHER" id="PTHR39330">
    <property type="entry name" value="ETHANOLAMINE AMMONIA-LYASE LIGHT CHAIN"/>
    <property type="match status" value="1"/>
</dbReference>
<evidence type="ECO:0000256" key="4">
    <source>
        <dbReference type="ARBA" id="ARBA00024446"/>
    </source>
</evidence>
<sequence>MEKLPLNGKRSVVLEDSWSELKVHSKARIALGHVGGSLPLREVLAFRLACAEAKDAIYSELQTDQLCEAIASLDVPVFKLSSKIRSRDEYLVRPDLGRRLRESDIDLLQSIKQTCDIVFVVTDGLSADAVNKSSIELITQIIPVLKSRFDIAVAVVEQGRVAIGDEIGELLQAHFSVVLVGERPGLSVPDSMGIYTTYNPRLGLTDERRNCISNIHASGLSAKGAATILNYLIEQSFEKRISGVALKMSLDLRTGNPEGEALK</sequence>
<gene>
    <name evidence="5" type="primary">eutC</name>
    <name evidence="6" type="ORF">BC643_3413</name>
</gene>
<dbReference type="OrthoDB" id="114248at2"/>
<dbReference type="EMBL" id="RAPN01000002">
    <property type="protein sequence ID" value="RKD88268.1"/>
    <property type="molecule type" value="Genomic_DNA"/>
</dbReference>
<organism evidence="6 7">
    <name type="scientific">Mangrovibacterium diazotrophicum</name>
    <dbReference type="NCBI Taxonomy" id="1261403"/>
    <lineage>
        <taxon>Bacteria</taxon>
        <taxon>Pseudomonadati</taxon>
        <taxon>Bacteroidota</taxon>
        <taxon>Bacteroidia</taxon>
        <taxon>Marinilabiliales</taxon>
        <taxon>Prolixibacteraceae</taxon>
        <taxon>Mangrovibacterium</taxon>
    </lineage>
</organism>
<dbReference type="PIRSF" id="PIRSF018982">
    <property type="entry name" value="EutC"/>
    <property type="match status" value="1"/>
</dbReference>
<evidence type="ECO:0000256" key="5">
    <source>
        <dbReference type="HAMAP-Rule" id="MF_00601"/>
    </source>
</evidence>
<dbReference type="Proteomes" id="UP000283387">
    <property type="component" value="Unassembled WGS sequence"/>
</dbReference>
<dbReference type="GO" id="GO:0031419">
    <property type="term" value="F:cobalamin binding"/>
    <property type="evidence" value="ECO:0007669"/>
    <property type="project" value="UniProtKB-UniRule"/>
</dbReference>
<keyword evidence="4 5" id="KW-1283">Bacterial microcompartment</keyword>
<feature type="binding site" evidence="5">
    <location>
        <position position="182"/>
    </location>
    <ligand>
        <name>adenosylcob(III)alamin</name>
        <dbReference type="ChEBI" id="CHEBI:18408"/>
    </ligand>
</feature>
<protein>
    <recommendedName>
        <fullName evidence="5">Ethanolamine ammonia-lyase small subunit</fullName>
        <shortName evidence="5">EAL small subunit</shortName>
        <ecNumber evidence="5">4.3.1.7</ecNumber>
    </recommendedName>
</protein>
<comment type="similarity">
    <text evidence="5">Belongs to the EutC family.</text>
</comment>
<dbReference type="GO" id="GO:0031471">
    <property type="term" value="C:ethanolamine degradation polyhedral organelle"/>
    <property type="evidence" value="ECO:0007669"/>
    <property type="project" value="UniProtKB-UniRule"/>
</dbReference>
<keyword evidence="7" id="KW-1185">Reference proteome</keyword>
<dbReference type="InterPro" id="IPR042251">
    <property type="entry name" value="EutC_C"/>
</dbReference>
<comment type="subcellular location">
    <subcellularLocation>
        <location evidence="5">Bacterial microcompartment</location>
    </subcellularLocation>
</comment>
<comment type="caution">
    <text evidence="6">The sequence shown here is derived from an EMBL/GenBank/DDBJ whole genome shotgun (WGS) entry which is preliminary data.</text>
</comment>
<evidence type="ECO:0000256" key="3">
    <source>
        <dbReference type="ARBA" id="ARBA00023285"/>
    </source>
</evidence>
<comment type="catalytic activity">
    <reaction evidence="5">
        <text>ethanolamine = acetaldehyde + NH4(+)</text>
        <dbReference type="Rhea" id="RHEA:15313"/>
        <dbReference type="ChEBI" id="CHEBI:15343"/>
        <dbReference type="ChEBI" id="CHEBI:28938"/>
        <dbReference type="ChEBI" id="CHEBI:57603"/>
        <dbReference type="EC" id="4.3.1.7"/>
    </reaction>
</comment>
<dbReference type="InterPro" id="IPR042255">
    <property type="entry name" value="EutC_N"/>
</dbReference>
<dbReference type="EC" id="4.3.1.7" evidence="5"/>
<dbReference type="GO" id="GO:0008851">
    <property type="term" value="F:ethanolamine ammonia-lyase activity"/>
    <property type="evidence" value="ECO:0007669"/>
    <property type="project" value="UniProtKB-UniRule"/>
</dbReference>